<accession>A0A1A8U7W8</accession>
<proteinExistence type="predicted"/>
<dbReference type="InterPro" id="IPR024114">
    <property type="entry name" value="Islet_autoAg_Ica1/Ica1-like"/>
</dbReference>
<dbReference type="PANTHER" id="PTHR10164:SF3">
    <property type="entry name" value="ISLET CELL AUTOANTIGEN 1"/>
    <property type="match status" value="1"/>
</dbReference>
<dbReference type="GO" id="GO:0005794">
    <property type="term" value="C:Golgi apparatus"/>
    <property type="evidence" value="ECO:0007669"/>
    <property type="project" value="TreeGrafter"/>
</dbReference>
<name>A0A1A8U7W8_NOTFU</name>
<organism evidence="3">
    <name type="scientific">Nothobranchius furzeri</name>
    <name type="common">Turquoise killifish</name>
    <dbReference type="NCBI Taxonomy" id="105023"/>
    <lineage>
        <taxon>Eukaryota</taxon>
        <taxon>Metazoa</taxon>
        <taxon>Chordata</taxon>
        <taxon>Craniata</taxon>
        <taxon>Vertebrata</taxon>
        <taxon>Euteleostomi</taxon>
        <taxon>Actinopterygii</taxon>
        <taxon>Neopterygii</taxon>
        <taxon>Teleostei</taxon>
        <taxon>Neoteleostei</taxon>
        <taxon>Acanthomorphata</taxon>
        <taxon>Ovalentaria</taxon>
        <taxon>Atherinomorphae</taxon>
        <taxon>Cyprinodontiformes</taxon>
        <taxon>Nothobranchiidae</taxon>
        <taxon>Nothobranchius</taxon>
    </lineage>
</organism>
<feature type="domain" description="Islet cell autoantigen Ica1 C-terminal" evidence="2">
    <location>
        <begin position="2"/>
        <end position="195"/>
    </location>
</feature>
<dbReference type="GO" id="GO:0051049">
    <property type="term" value="P:regulation of transport"/>
    <property type="evidence" value="ECO:0007669"/>
    <property type="project" value="TreeGrafter"/>
</dbReference>
<feature type="region of interest" description="Disordered" evidence="1">
    <location>
        <begin position="1"/>
        <end position="60"/>
    </location>
</feature>
<sequence length="195" mass="21106">MSVLQTLQEPADKLAKKKARKPKGETENNARPETTDDQLISLGNGNSSDKTGEESEEVEKDSLTLLNEILGGLFVDEDFSQNWTDVFGETEASAAGGGSADTRERENSFFLPSQLLDQSLNKSSISDWTGLTSESVTSAAETSPEAEQNRSKPAVKGTGMPKDLSAWFNLFADLDPLSNPDAIGKTDREHELHTA</sequence>
<dbReference type="PANTHER" id="PTHR10164">
    <property type="entry name" value="ISLET CELL AUTOANTIGEN 1"/>
    <property type="match status" value="1"/>
</dbReference>
<feature type="compositionally biased region" description="Low complexity" evidence="1">
    <location>
        <begin position="136"/>
        <end position="146"/>
    </location>
</feature>
<evidence type="ECO:0000259" key="2">
    <source>
        <dbReference type="SMART" id="SM01237"/>
    </source>
</evidence>
<feature type="compositionally biased region" description="Basic and acidic residues" evidence="1">
    <location>
        <begin position="22"/>
        <end position="34"/>
    </location>
</feature>
<feature type="compositionally biased region" description="Polar residues" evidence="1">
    <location>
        <begin position="35"/>
        <end position="49"/>
    </location>
</feature>
<dbReference type="AlphaFoldDB" id="A0A1A8U7W8"/>
<reference evidence="3" key="2">
    <citation type="submission" date="2016-06" db="EMBL/GenBank/DDBJ databases">
        <title>The genome of a short-lived fish provides insights into sex chromosome evolution and the genetic control of aging.</title>
        <authorList>
            <person name="Reichwald K."/>
            <person name="Felder M."/>
            <person name="Petzold A."/>
            <person name="Koch P."/>
            <person name="Groth M."/>
            <person name="Platzer M."/>
        </authorList>
    </citation>
    <scope>NUCLEOTIDE SEQUENCE</scope>
    <source>
        <tissue evidence="3">Brain</tissue>
    </source>
</reference>
<gene>
    <name evidence="3" type="primary">CABZ01078431.1</name>
</gene>
<protein>
    <submittedName>
        <fullName evidence="3">Islet cell autoantigen 1, 69kDa</fullName>
    </submittedName>
</protein>
<feature type="region of interest" description="Disordered" evidence="1">
    <location>
        <begin position="136"/>
        <end position="158"/>
    </location>
</feature>
<dbReference type="InterPro" id="IPR006723">
    <property type="entry name" value="Islet_autoAg_Ica1_C"/>
</dbReference>
<dbReference type="Pfam" id="PF04629">
    <property type="entry name" value="ICA69"/>
    <property type="match status" value="1"/>
</dbReference>
<reference evidence="3" key="1">
    <citation type="submission" date="2016-05" db="EMBL/GenBank/DDBJ databases">
        <authorList>
            <person name="Lavstsen T."/>
            <person name="Jespersen J.S."/>
        </authorList>
    </citation>
    <scope>NUCLEOTIDE SEQUENCE</scope>
    <source>
        <tissue evidence="3">Brain</tissue>
    </source>
</reference>
<dbReference type="EMBL" id="HADY01022172">
    <property type="protein sequence ID" value="SBP60657.1"/>
    <property type="molecule type" value="Transcribed_RNA"/>
</dbReference>
<dbReference type="EMBL" id="HAEJ01002995">
    <property type="protein sequence ID" value="SBS43452.1"/>
    <property type="molecule type" value="Transcribed_RNA"/>
</dbReference>
<evidence type="ECO:0000313" key="3">
    <source>
        <dbReference type="EMBL" id="SBS43452.1"/>
    </source>
</evidence>
<dbReference type="SMART" id="SM01237">
    <property type="entry name" value="ICA69"/>
    <property type="match status" value="1"/>
</dbReference>
<evidence type="ECO:0000256" key="1">
    <source>
        <dbReference type="SAM" id="MobiDB-lite"/>
    </source>
</evidence>